<comment type="caution">
    <text evidence="1">The sequence shown here is derived from an EMBL/GenBank/DDBJ whole genome shotgun (WGS) entry which is preliminary data.</text>
</comment>
<organism evidence="1 2">
    <name type="scientific">Trichonephila clavata</name>
    <name type="common">Joro spider</name>
    <name type="synonym">Nephila clavata</name>
    <dbReference type="NCBI Taxonomy" id="2740835"/>
    <lineage>
        <taxon>Eukaryota</taxon>
        <taxon>Metazoa</taxon>
        <taxon>Ecdysozoa</taxon>
        <taxon>Arthropoda</taxon>
        <taxon>Chelicerata</taxon>
        <taxon>Arachnida</taxon>
        <taxon>Araneae</taxon>
        <taxon>Araneomorphae</taxon>
        <taxon>Entelegynae</taxon>
        <taxon>Araneoidea</taxon>
        <taxon>Nephilidae</taxon>
        <taxon>Trichonephila</taxon>
    </lineage>
</organism>
<keyword evidence="2" id="KW-1185">Reference proteome</keyword>
<protein>
    <submittedName>
        <fullName evidence="1">Uncharacterized protein</fullName>
    </submittedName>
</protein>
<dbReference type="EMBL" id="BMAO01018728">
    <property type="protein sequence ID" value="GFR25567.1"/>
    <property type="molecule type" value="Genomic_DNA"/>
</dbReference>
<reference evidence="1" key="1">
    <citation type="submission" date="2020-07" db="EMBL/GenBank/DDBJ databases">
        <title>Multicomponent nature underlies the extraordinary mechanical properties of spider dragline silk.</title>
        <authorList>
            <person name="Kono N."/>
            <person name="Nakamura H."/>
            <person name="Mori M."/>
            <person name="Yoshida Y."/>
            <person name="Ohtoshi R."/>
            <person name="Malay A.D."/>
            <person name="Moran D.A.P."/>
            <person name="Tomita M."/>
            <person name="Numata K."/>
            <person name="Arakawa K."/>
        </authorList>
    </citation>
    <scope>NUCLEOTIDE SEQUENCE</scope>
</reference>
<evidence type="ECO:0000313" key="1">
    <source>
        <dbReference type="EMBL" id="GFR25567.1"/>
    </source>
</evidence>
<name>A0A8X6LYP6_TRICU</name>
<sequence length="122" mass="13856">MVIQLLDKFFSKYFSVDDWEKDWESIVEHKNDNPAVLDACKSASSAVLSTSHMGEKNVLGHVLNFCEIHSIMSEAKKLEDLANDETIPPILESNIIAAIDLLRFQLEKMSKVCKKNTLYLIL</sequence>
<dbReference type="Proteomes" id="UP000887116">
    <property type="component" value="Unassembled WGS sequence"/>
</dbReference>
<dbReference type="AlphaFoldDB" id="A0A8X6LYP6"/>
<proteinExistence type="predicted"/>
<evidence type="ECO:0000313" key="2">
    <source>
        <dbReference type="Proteomes" id="UP000887116"/>
    </source>
</evidence>
<gene>
    <name evidence="1" type="ORF">TNCT_236561</name>
</gene>
<accession>A0A8X6LYP6</accession>